<dbReference type="InterPro" id="IPR014001">
    <property type="entry name" value="Helicase_ATP-bd"/>
</dbReference>
<evidence type="ECO:0000256" key="2">
    <source>
        <dbReference type="ARBA" id="ARBA00022741"/>
    </source>
</evidence>
<dbReference type="EMBL" id="CAJZBQ010000002">
    <property type="protein sequence ID" value="CAG9310275.1"/>
    <property type="molecule type" value="Genomic_DNA"/>
</dbReference>
<dbReference type="PANTHER" id="PTHR47958">
    <property type="entry name" value="ATP-DEPENDENT RNA HELICASE DBP3"/>
    <property type="match status" value="1"/>
</dbReference>
<keyword evidence="12" id="KW-1185">Reference proteome</keyword>
<dbReference type="InterPro" id="IPR027417">
    <property type="entry name" value="P-loop_NTPase"/>
</dbReference>
<protein>
    <recommendedName>
        <fullName evidence="1">RNA helicase</fullName>
        <ecNumber evidence="1">3.6.4.13</ecNumber>
    </recommendedName>
</protein>
<dbReference type="PROSITE" id="PS51195">
    <property type="entry name" value="Q_MOTIF"/>
    <property type="match status" value="1"/>
</dbReference>
<dbReference type="FunFam" id="3.40.50.300:FF:000079">
    <property type="entry name" value="probable ATP-dependent RNA helicase DDX17"/>
    <property type="match status" value="1"/>
</dbReference>
<keyword evidence="4" id="KW-0347">Helicase</keyword>
<dbReference type="SMART" id="SM00487">
    <property type="entry name" value="DEXDc"/>
    <property type="match status" value="1"/>
</dbReference>
<sequence length="601" mass="68677">MKTNDLDSLEKYMQEVQKILDESSASKGEQLESEDPNEDFNPNSIQPLEENFIEDTIEQAKEQSKIVPTLNPVNHSLQNYKSFRKDFYHIHPDIASLTPEKIQKLKEDLEIHTEGENVPSPIASFGHLQFSDELVEKIIKMGFEQPTPIQCIALPCALNGRDIMGIAKTGSGKTAAYIWPMLYHVADQSKSSKNEGPIAAILVPTRELCIQVYKEAKKYARVFKLRCVHAYGGVPKHEQWRELRAGCEIVIATPGRLIDLIKSKATSLRKISYIVIDEADIMFNLGFDYQCRSILSQIRPDRQTLLFSATFKKKLQKFASDVLTNPIKIVIGKEGGTNEDIVQEFIILDHFSKKLTWLLEHIHEFLEKGLVLIFVKHRSSTEELCGILKEAKVPAGNLHGDMNQYDRESTMYKFSHGELKVLVATDVASRGLDILQIKTIINYDCPKDAETHTHRIGRTCRAGSQGIAYTLLTKHDKRFAGELMQSLEYNEQAVPKDLEELAMQDSYFRNQRSKKITPKQRNYWDLEKANALYTNFGGKKIDIEQSTNIQEFREHLNQKKKDHLISEFKRSFVAAGTLDSTITEPTVTYLDKPRKKPKWDN</sequence>
<dbReference type="AlphaFoldDB" id="A0AAU9I8H9"/>
<organism evidence="11 12">
    <name type="scientific">Blepharisma stoltei</name>
    <dbReference type="NCBI Taxonomy" id="1481888"/>
    <lineage>
        <taxon>Eukaryota</taxon>
        <taxon>Sar</taxon>
        <taxon>Alveolata</taxon>
        <taxon>Ciliophora</taxon>
        <taxon>Postciliodesmatophora</taxon>
        <taxon>Heterotrichea</taxon>
        <taxon>Heterotrichida</taxon>
        <taxon>Blepharismidae</taxon>
        <taxon>Blepharisma</taxon>
    </lineage>
</organism>
<feature type="domain" description="DEAD-box RNA helicase Q" evidence="10">
    <location>
        <begin position="123"/>
        <end position="151"/>
    </location>
</feature>
<feature type="domain" description="Helicase ATP-binding" evidence="8">
    <location>
        <begin position="154"/>
        <end position="329"/>
    </location>
</feature>
<accession>A0AAU9I8H9</accession>
<evidence type="ECO:0000259" key="8">
    <source>
        <dbReference type="PROSITE" id="PS51192"/>
    </source>
</evidence>
<keyword evidence="3" id="KW-0378">Hydrolase</keyword>
<feature type="domain" description="Helicase C-terminal" evidence="9">
    <location>
        <begin position="354"/>
        <end position="502"/>
    </location>
</feature>
<evidence type="ECO:0000256" key="7">
    <source>
        <dbReference type="SAM" id="MobiDB-lite"/>
    </source>
</evidence>
<dbReference type="GO" id="GO:0005524">
    <property type="term" value="F:ATP binding"/>
    <property type="evidence" value="ECO:0007669"/>
    <property type="project" value="UniProtKB-KW"/>
</dbReference>
<keyword evidence="5" id="KW-0067">ATP-binding</keyword>
<dbReference type="SUPFAM" id="SSF52540">
    <property type="entry name" value="P-loop containing nucleoside triphosphate hydrolases"/>
    <property type="match status" value="2"/>
</dbReference>
<dbReference type="GO" id="GO:0003724">
    <property type="term" value="F:RNA helicase activity"/>
    <property type="evidence" value="ECO:0007669"/>
    <property type="project" value="UniProtKB-EC"/>
</dbReference>
<dbReference type="EC" id="3.6.4.13" evidence="1"/>
<dbReference type="InterPro" id="IPR001650">
    <property type="entry name" value="Helicase_C-like"/>
</dbReference>
<evidence type="ECO:0000256" key="6">
    <source>
        <dbReference type="PROSITE-ProRule" id="PRU00552"/>
    </source>
</evidence>
<evidence type="ECO:0000259" key="9">
    <source>
        <dbReference type="PROSITE" id="PS51194"/>
    </source>
</evidence>
<gene>
    <name evidence="11" type="ORF">BSTOLATCC_MIC1129</name>
</gene>
<feature type="region of interest" description="Disordered" evidence="7">
    <location>
        <begin position="19"/>
        <end position="45"/>
    </location>
</feature>
<dbReference type="InterPro" id="IPR014014">
    <property type="entry name" value="RNA_helicase_DEAD_Q_motif"/>
</dbReference>
<evidence type="ECO:0000256" key="3">
    <source>
        <dbReference type="ARBA" id="ARBA00022801"/>
    </source>
</evidence>
<feature type="short sequence motif" description="Q motif" evidence="6">
    <location>
        <begin position="123"/>
        <end position="151"/>
    </location>
</feature>
<dbReference type="Gene3D" id="3.40.50.300">
    <property type="entry name" value="P-loop containing nucleotide triphosphate hydrolases"/>
    <property type="match status" value="2"/>
</dbReference>
<evidence type="ECO:0000259" key="10">
    <source>
        <dbReference type="PROSITE" id="PS51195"/>
    </source>
</evidence>
<keyword evidence="2" id="KW-0547">Nucleotide-binding</keyword>
<dbReference type="Pfam" id="PF00270">
    <property type="entry name" value="DEAD"/>
    <property type="match status" value="1"/>
</dbReference>
<dbReference type="PROSITE" id="PS51194">
    <property type="entry name" value="HELICASE_CTER"/>
    <property type="match status" value="1"/>
</dbReference>
<evidence type="ECO:0000256" key="4">
    <source>
        <dbReference type="ARBA" id="ARBA00022806"/>
    </source>
</evidence>
<evidence type="ECO:0000256" key="1">
    <source>
        <dbReference type="ARBA" id="ARBA00012552"/>
    </source>
</evidence>
<name>A0AAU9I8H9_9CILI</name>
<comment type="caution">
    <text evidence="11">The sequence shown here is derived from an EMBL/GenBank/DDBJ whole genome shotgun (WGS) entry which is preliminary data.</text>
</comment>
<evidence type="ECO:0000256" key="5">
    <source>
        <dbReference type="ARBA" id="ARBA00022840"/>
    </source>
</evidence>
<reference evidence="11" key="1">
    <citation type="submission" date="2021-09" db="EMBL/GenBank/DDBJ databases">
        <authorList>
            <consortium name="AG Swart"/>
            <person name="Singh M."/>
            <person name="Singh A."/>
            <person name="Seah K."/>
            <person name="Emmerich C."/>
        </authorList>
    </citation>
    <scope>NUCLEOTIDE SEQUENCE</scope>
    <source>
        <strain evidence="11">ATCC30299</strain>
    </source>
</reference>
<dbReference type="Proteomes" id="UP001162131">
    <property type="component" value="Unassembled WGS sequence"/>
</dbReference>
<evidence type="ECO:0000313" key="11">
    <source>
        <dbReference type="EMBL" id="CAG9310275.1"/>
    </source>
</evidence>
<dbReference type="GO" id="GO:0016787">
    <property type="term" value="F:hydrolase activity"/>
    <property type="evidence" value="ECO:0007669"/>
    <property type="project" value="UniProtKB-KW"/>
</dbReference>
<proteinExistence type="predicted"/>
<dbReference type="CDD" id="cd18787">
    <property type="entry name" value="SF2_C_DEAD"/>
    <property type="match status" value="1"/>
</dbReference>
<dbReference type="GO" id="GO:0003676">
    <property type="term" value="F:nucleic acid binding"/>
    <property type="evidence" value="ECO:0007669"/>
    <property type="project" value="InterPro"/>
</dbReference>
<evidence type="ECO:0000313" key="12">
    <source>
        <dbReference type="Proteomes" id="UP001162131"/>
    </source>
</evidence>
<dbReference type="SMART" id="SM00490">
    <property type="entry name" value="HELICc"/>
    <property type="match status" value="1"/>
</dbReference>
<dbReference type="PROSITE" id="PS51192">
    <property type="entry name" value="HELICASE_ATP_BIND_1"/>
    <property type="match status" value="1"/>
</dbReference>
<dbReference type="Pfam" id="PF00271">
    <property type="entry name" value="Helicase_C"/>
    <property type="match status" value="1"/>
</dbReference>
<dbReference type="InterPro" id="IPR011545">
    <property type="entry name" value="DEAD/DEAH_box_helicase_dom"/>
</dbReference>